<name>A0ABQ6MA98_9STRA</name>
<dbReference type="Proteomes" id="UP001165060">
    <property type="component" value="Unassembled WGS sequence"/>
</dbReference>
<dbReference type="InterPro" id="IPR013785">
    <property type="entry name" value="Aldolase_TIM"/>
</dbReference>
<organism evidence="4 5">
    <name type="scientific">Tetraparma gracilis</name>
    <dbReference type="NCBI Taxonomy" id="2962635"/>
    <lineage>
        <taxon>Eukaryota</taxon>
        <taxon>Sar</taxon>
        <taxon>Stramenopiles</taxon>
        <taxon>Ochrophyta</taxon>
        <taxon>Bolidophyceae</taxon>
        <taxon>Parmales</taxon>
        <taxon>Triparmaceae</taxon>
        <taxon>Tetraparma</taxon>
    </lineage>
</organism>
<comment type="cofactor">
    <cofactor evidence="1">
        <name>[4Fe-4S] cluster</name>
        <dbReference type="ChEBI" id="CHEBI:49883"/>
    </cofactor>
</comment>
<keyword evidence="2" id="KW-0408">Iron</keyword>
<comment type="caution">
    <text evidence="4">The sequence shown here is derived from an EMBL/GenBank/DDBJ whole genome shotgun (WGS) entry which is preliminary data.</text>
</comment>
<evidence type="ECO:0000256" key="2">
    <source>
        <dbReference type="ARBA" id="ARBA00022485"/>
    </source>
</evidence>
<evidence type="ECO:0000256" key="1">
    <source>
        <dbReference type="ARBA" id="ARBA00001966"/>
    </source>
</evidence>
<gene>
    <name evidence="4" type="ORF">TeGR_g13552</name>
</gene>
<evidence type="ECO:0000259" key="3">
    <source>
        <dbReference type="Pfam" id="PF06968"/>
    </source>
</evidence>
<keyword evidence="2" id="KW-0479">Metal-binding</keyword>
<keyword evidence="2" id="KW-0411">Iron-sulfur</keyword>
<feature type="non-terminal residue" evidence="4">
    <location>
        <position position="1"/>
    </location>
</feature>
<feature type="domain" description="Biotin and thiamin synthesis-associated" evidence="3">
    <location>
        <begin position="2"/>
        <end position="37"/>
    </location>
</feature>
<sequence>YMMFSAGANSIFSGDKLLTAANNEVDDDKVLFEKLGFVGKPAHQGPRVGGWEMDGTVKVERTEKAAVKVEHVGAAM</sequence>
<keyword evidence="5" id="KW-1185">Reference proteome</keyword>
<keyword evidence="2" id="KW-0004">4Fe-4S</keyword>
<reference evidence="4 5" key="1">
    <citation type="journal article" date="2023" name="Commun. Biol.">
        <title>Genome analysis of Parmales, the sister group of diatoms, reveals the evolutionary specialization of diatoms from phago-mixotrophs to photoautotrophs.</title>
        <authorList>
            <person name="Ban H."/>
            <person name="Sato S."/>
            <person name="Yoshikawa S."/>
            <person name="Yamada K."/>
            <person name="Nakamura Y."/>
            <person name="Ichinomiya M."/>
            <person name="Sato N."/>
            <person name="Blanc-Mathieu R."/>
            <person name="Endo H."/>
            <person name="Kuwata A."/>
            <person name="Ogata H."/>
        </authorList>
    </citation>
    <scope>NUCLEOTIDE SEQUENCE [LARGE SCALE GENOMIC DNA]</scope>
</reference>
<evidence type="ECO:0000313" key="5">
    <source>
        <dbReference type="Proteomes" id="UP001165060"/>
    </source>
</evidence>
<dbReference type="Pfam" id="PF06968">
    <property type="entry name" value="BATS"/>
    <property type="match status" value="1"/>
</dbReference>
<protein>
    <recommendedName>
        <fullName evidence="3">Biotin and thiamin synthesis-associated domain-containing protein</fullName>
    </recommendedName>
</protein>
<dbReference type="Gene3D" id="3.20.20.70">
    <property type="entry name" value="Aldolase class I"/>
    <property type="match status" value="1"/>
</dbReference>
<dbReference type="InterPro" id="IPR010722">
    <property type="entry name" value="BATS_dom"/>
</dbReference>
<proteinExistence type="predicted"/>
<evidence type="ECO:0000313" key="4">
    <source>
        <dbReference type="EMBL" id="GMI22560.1"/>
    </source>
</evidence>
<accession>A0ABQ6MA98</accession>
<dbReference type="EMBL" id="BRYB01002608">
    <property type="protein sequence ID" value="GMI22560.1"/>
    <property type="molecule type" value="Genomic_DNA"/>
</dbReference>